<dbReference type="RefSeq" id="WP_130450481.1">
    <property type="nucleotide sequence ID" value="NZ_SHLA01000001.1"/>
</dbReference>
<dbReference type="InterPro" id="IPR032466">
    <property type="entry name" value="Metal_Hydrolase"/>
</dbReference>
<dbReference type="GO" id="GO:0019239">
    <property type="term" value="F:deaminase activity"/>
    <property type="evidence" value="ECO:0007669"/>
    <property type="project" value="TreeGrafter"/>
</dbReference>
<gene>
    <name evidence="6" type="ORF">EV380_1564</name>
</gene>
<dbReference type="EMBL" id="SHLA01000001">
    <property type="protein sequence ID" value="RZU61979.1"/>
    <property type="molecule type" value="Genomic_DNA"/>
</dbReference>
<evidence type="ECO:0000256" key="4">
    <source>
        <dbReference type="ARBA" id="ARBA00022833"/>
    </source>
</evidence>
<keyword evidence="7" id="KW-1185">Reference proteome</keyword>
<dbReference type="SUPFAM" id="SSF51556">
    <property type="entry name" value="Metallo-dependent hydrolases"/>
    <property type="match status" value="1"/>
</dbReference>
<keyword evidence="3" id="KW-0378">Hydrolase</keyword>
<sequence length="406" mass="42457">MSAPTVVVPGPINAHSHAFHRILRGRTHEGAAGGAGDFWTWREQMYAAAESLDPEGYEQLATALFAEMVVTGWTAVGEFHYLHHAPGGTPYPDHDMERALARAARSAGIRLVLLDTCYLSGGLDAEGRQLELNETQRRFSDGDAAGWLARHESLRAALAEEDAGTGLITLGAAIHSVRAVPPGEFGVIAAGLPAHEPLHVHLSEQPAENAACLAAHGTTPAGLLERHGLLTPRLSAVHATHLTEADVAALGTAGCAIVMCPTTEADLADGIGPARELADAGAVIALGTDQHAVVDPYLEMRALEHGERLRTGIRGRFSPAEIAAAARAGGLASLGLGANDDVVRVRADSLRTTGTRAPQLPLTATAADVASVTIAGVEVARDGVHTRLGDPAELYARFLTDHPEFS</sequence>
<comment type="cofactor">
    <cofactor evidence="1">
        <name>Zn(2+)</name>
        <dbReference type="ChEBI" id="CHEBI:29105"/>
    </cofactor>
</comment>
<name>A0A4Q8AEI0_9MICC</name>
<protein>
    <submittedName>
        <fullName evidence="6">Formiminoglutamate deiminase</fullName>
    </submittedName>
</protein>
<dbReference type="AlphaFoldDB" id="A0A4Q8AEI0"/>
<accession>A0A4Q8AEI0</accession>
<dbReference type="GO" id="GO:0046872">
    <property type="term" value="F:metal ion binding"/>
    <property type="evidence" value="ECO:0007669"/>
    <property type="project" value="UniProtKB-KW"/>
</dbReference>
<keyword evidence="2" id="KW-0479">Metal-binding</keyword>
<evidence type="ECO:0000256" key="3">
    <source>
        <dbReference type="ARBA" id="ARBA00022801"/>
    </source>
</evidence>
<evidence type="ECO:0000313" key="7">
    <source>
        <dbReference type="Proteomes" id="UP000292685"/>
    </source>
</evidence>
<keyword evidence="4" id="KW-0862">Zinc</keyword>
<reference evidence="6 7" key="1">
    <citation type="submission" date="2019-02" db="EMBL/GenBank/DDBJ databases">
        <title>Sequencing the genomes of 1000 actinobacteria strains.</title>
        <authorList>
            <person name="Klenk H.-P."/>
        </authorList>
    </citation>
    <scope>NUCLEOTIDE SEQUENCE [LARGE SCALE GENOMIC DNA]</scope>
    <source>
        <strain evidence="6 7">DSM 17364</strain>
    </source>
</reference>
<dbReference type="InterPro" id="IPR011059">
    <property type="entry name" value="Metal-dep_hydrolase_composite"/>
</dbReference>
<proteinExistence type="predicted"/>
<dbReference type="Gene3D" id="2.30.40.10">
    <property type="entry name" value="Urease, subunit C, domain 1"/>
    <property type="match status" value="1"/>
</dbReference>
<dbReference type="Gene3D" id="3.20.20.140">
    <property type="entry name" value="Metal-dependent hydrolases"/>
    <property type="match status" value="1"/>
</dbReference>
<dbReference type="Proteomes" id="UP000292685">
    <property type="component" value="Unassembled WGS sequence"/>
</dbReference>
<evidence type="ECO:0000313" key="6">
    <source>
        <dbReference type="EMBL" id="RZU61979.1"/>
    </source>
</evidence>
<evidence type="ECO:0000259" key="5">
    <source>
        <dbReference type="Pfam" id="PF01979"/>
    </source>
</evidence>
<dbReference type="Pfam" id="PF01979">
    <property type="entry name" value="Amidohydro_1"/>
    <property type="match status" value="1"/>
</dbReference>
<dbReference type="PANTHER" id="PTHR11271">
    <property type="entry name" value="GUANINE DEAMINASE"/>
    <property type="match status" value="1"/>
</dbReference>
<dbReference type="NCBIfam" id="NF006681">
    <property type="entry name" value="PRK09229.1-2"/>
    <property type="match status" value="1"/>
</dbReference>
<dbReference type="InterPro" id="IPR006680">
    <property type="entry name" value="Amidohydro-rel"/>
</dbReference>
<evidence type="ECO:0000256" key="2">
    <source>
        <dbReference type="ARBA" id="ARBA00022723"/>
    </source>
</evidence>
<organism evidence="6 7">
    <name type="scientific">Zhihengliuella halotolerans</name>
    <dbReference type="NCBI Taxonomy" id="370736"/>
    <lineage>
        <taxon>Bacteria</taxon>
        <taxon>Bacillati</taxon>
        <taxon>Actinomycetota</taxon>
        <taxon>Actinomycetes</taxon>
        <taxon>Micrococcales</taxon>
        <taxon>Micrococcaceae</taxon>
        <taxon>Zhihengliuella</taxon>
    </lineage>
</organism>
<feature type="domain" description="Amidohydrolase-related" evidence="5">
    <location>
        <begin position="6"/>
        <end position="337"/>
    </location>
</feature>
<comment type="caution">
    <text evidence="6">The sequence shown here is derived from an EMBL/GenBank/DDBJ whole genome shotgun (WGS) entry which is preliminary data.</text>
</comment>
<evidence type="ECO:0000256" key="1">
    <source>
        <dbReference type="ARBA" id="ARBA00001947"/>
    </source>
</evidence>
<dbReference type="GO" id="GO:0005829">
    <property type="term" value="C:cytosol"/>
    <property type="evidence" value="ECO:0007669"/>
    <property type="project" value="TreeGrafter"/>
</dbReference>
<dbReference type="PANTHER" id="PTHR11271:SF48">
    <property type="entry name" value="AMIDOHYDROLASE-RELATED DOMAIN-CONTAINING PROTEIN"/>
    <property type="match status" value="1"/>
</dbReference>
<dbReference type="InterPro" id="IPR051607">
    <property type="entry name" value="Metallo-dep_hydrolases"/>
</dbReference>
<dbReference type="OrthoDB" id="3204583at2"/>